<dbReference type="InterPro" id="IPR001525">
    <property type="entry name" value="C5_MeTfrase"/>
</dbReference>
<keyword evidence="4" id="KW-0680">Restriction system</keyword>
<reference evidence="8 9" key="1">
    <citation type="journal article" date="2015" name="Nature">
        <title>rRNA introns, odd ribosomes, and small enigmatic genomes across a large radiation of phyla.</title>
        <authorList>
            <person name="Brown C.T."/>
            <person name="Hug L.A."/>
            <person name="Thomas B.C."/>
            <person name="Sharon I."/>
            <person name="Castelle C.J."/>
            <person name="Singh A."/>
            <person name="Wilkins M.J."/>
            <person name="Williams K.H."/>
            <person name="Banfield J.F."/>
        </authorList>
    </citation>
    <scope>NUCLEOTIDE SEQUENCE [LARGE SCALE GENOMIC DNA]</scope>
</reference>
<evidence type="ECO:0000256" key="6">
    <source>
        <dbReference type="RuleBase" id="RU000416"/>
    </source>
</evidence>
<dbReference type="PANTHER" id="PTHR46098:SF1">
    <property type="entry name" value="TRNA (CYTOSINE(38)-C(5))-METHYLTRANSFERASE"/>
    <property type="match status" value="1"/>
</dbReference>
<evidence type="ECO:0000256" key="5">
    <source>
        <dbReference type="PROSITE-ProRule" id="PRU01016"/>
    </source>
</evidence>
<dbReference type="EMBL" id="LBPY01000006">
    <property type="protein sequence ID" value="KKP66477.1"/>
    <property type="molecule type" value="Genomic_DNA"/>
</dbReference>
<dbReference type="GO" id="GO:0032259">
    <property type="term" value="P:methylation"/>
    <property type="evidence" value="ECO:0007669"/>
    <property type="project" value="UniProtKB-KW"/>
</dbReference>
<comment type="similarity">
    <text evidence="5 6">Belongs to the class I-like SAM-binding methyltransferase superfamily. C5-methyltransferase family.</text>
</comment>
<feature type="active site" evidence="5">
    <location>
        <position position="90"/>
    </location>
</feature>
<dbReference type="Gene3D" id="3.40.50.150">
    <property type="entry name" value="Vaccinia Virus protein VP39"/>
    <property type="match status" value="1"/>
</dbReference>
<dbReference type="PRINTS" id="PR00105">
    <property type="entry name" value="C5METTRFRASE"/>
</dbReference>
<dbReference type="Proteomes" id="UP000034952">
    <property type="component" value="Unassembled WGS sequence"/>
</dbReference>
<gene>
    <name evidence="8" type="ORF">UR64_C0006G0004</name>
</gene>
<evidence type="ECO:0000256" key="3">
    <source>
        <dbReference type="ARBA" id="ARBA00022691"/>
    </source>
</evidence>
<sequence length="421" mass="47392">MVKPKKSILKVAELFAGVGGFRIGLDRASKKDSGYITVWNNQWEPATKKQHASETYIARFGEEGHSNVDIAKVKTNEIPNHDLLVGGFPCQDYSVARNLGSSNGIIGKKGVLWWEIHRILKEKGKNAPSYLMLENVDRLLKSPALQRGRDFAMIISSLNDLDYIVEWRVINAADYGMPQRRRRTFIMGYKKGTSIYNKIFKLNNHSDWIKKGGVISSAFPVLQTKEIPSEFTIVGDLPKISETFNKENPTKTLFANSGISIKRKIYTLATTPNYEGERTTLKDIIIDEKDVPQEFFIKKEDLPKWEYLKGAKSDKRTTASGFSFVYTEGAMVFPDSLDKPSRTIITAEGGSTPSRFKHVIKTPSGKLRRLTPVELEKLCMFPPNHTVGQPDVKRAFFMGNALVVGVIEKLGKSLKKQIDLN</sequence>
<keyword evidence="1 5" id="KW-0489">Methyltransferase</keyword>
<evidence type="ECO:0000256" key="7">
    <source>
        <dbReference type="RuleBase" id="RU000417"/>
    </source>
</evidence>
<proteinExistence type="inferred from homology"/>
<dbReference type="GO" id="GO:0003886">
    <property type="term" value="F:DNA (cytosine-5-)-methyltransferase activity"/>
    <property type="evidence" value="ECO:0007669"/>
    <property type="project" value="UniProtKB-EC"/>
</dbReference>
<dbReference type="Pfam" id="PF00145">
    <property type="entry name" value="DNA_methylase"/>
    <property type="match status" value="1"/>
</dbReference>
<evidence type="ECO:0000313" key="9">
    <source>
        <dbReference type="Proteomes" id="UP000034952"/>
    </source>
</evidence>
<evidence type="ECO:0000256" key="2">
    <source>
        <dbReference type="ARBA" id="ARBA00022679"/>
    </source>
</evidence>
<evidence type="ECO:0000256" key="1">
    <source>
        <dbReference type="ARBA" id="ARBA00022603"/>
    </source>
</evidence>
<dbReference type="InterPro" id="IPR050750">
    <property type="entry name" value="C5-MTase"/>
</dbReference>
<dbReference type="SUPFAM" id="SSF53335">
    <property type="entry name" value="S-adenosyl-L-methionine-dependent methyltransferases"/>
    <property type="match status" value="1"/>
</dbReference>
<dbReference type="InterPro" id="IPR018117">
    <property type="entry name" value="C5_DNA_meth_AS"/>
</dbReference>
<comment type="catalytic activity">
    <reaction evidence="7">
        <text>a 2'-deoxycytidine in DNA + S-adenosyl-L-methionine = a 5-methyl-2'-deoxycytidine in DNA + S-adenosyl-L-homocysteine + H(+)</text>
        <dbReference type="Rhea" id="RHEA:13681"/>
        <dbReference type="Rhea" id="RHEA-COMP:11369"/>
        <dbReference type="Rhea" id="RHEA-COMP:11370"/>
        <dbReference type="ChEBI" id="CHEBI:15378"/>
        <dbReference type="ChEBI" id="CHEBI:57856"/>
        <dbReference type="ChEBI" id="CHEBI:59789"/>
        <dbReference type="ChEBI" id="CHEBI:85452"/>
        <dbReference type="ChEBI" id="CHEBI:85454"/>
        <dbReference type="EC" id="2.1.1.37"/>
    </reaction>
</comment>
<accession>A0A0G0EGN7</accession>
<evidence type="ECO:0000256" key="4">
    <source>
        <dbReference type="ARBA" id="ARBA00022747"/>
    </source>
</evidence>
<dbReference type="NCBIfam" id="TIGR00675">
    <property type="entry name" value="dcm"/>
    <property type="match status" value="1"/>
</dbReference>
<comment type="caution">
    <text evidence="8">The sequence shown here is derived from an EMBL/GenBank/DDBJ whole genome shotgun (WGS) entry which is preliminary data.</text>
</comment>
<keyword evidence="3 5" id="KW-0949">S-adenosyl-L-methionine</keyword>
<dbReference type="PATRIC" id="fig|1618761.3.peg.332"/>
<dbReference type="PROSITE" id="PS51679">
    <property type="entry name" value="SAM_MT_C5"/>
    <property type="match status" value="1"/>
</dbReference>
<dbReference type="AlphaFoldDB" id="A0A0G0EGN7"/>
<dbReference type="EC" id="2.1.1.37" evidence="7"/>
<dbReference type="GO" id="GO:0009307">
    <property type="term" value="P:DNA restriction-modification system"/>
    <property type="evidence" value="ECO:0007669"/>
    <property type="project" value="UniProtKB-KW"/>
</dbReference>
<dbReference type="InterPro" id="IPR029063">
    <property type="entry name" value="SAM-dependent_MTases_sf"/>
</dbReference>
<protein>
    <recommendedName>
        <fullName evidence="7">Cytosine-specific methyltransferase</fullName>
        <ecNumber evidence="7">2.1.1.37</ecNumber>
    </recommendedName>
</protein>
<keyword evidence="2 5" id="KW-0808">Transferase</keyword>
<name>A0A0G0EGN7_9BACT</name>
<dbReference type="PROSITE" id="PS00094">
    <property type="entry name" value="C5_MTASE_1"/>
    <property type="match status" value="1"/>
</dbReference>
<dbReference type="PANTHER" id="PTHR46098">
    <property type="entry name" value="TRNA (CYTOSINE(38)-C(5))-METHYLTRANSFERASE"/>
    <property type="match status" value="1"/>
</dbReference>
<organism evidence="8 9">
    <name type="scientific">Candidatus Nomurabacteria bacterium GW2011_GWE1_35_16</name>
    <dbReference type="NCBI Taxonomy" id="1618761"/>
    <lineage>
        <taxon>Bacteria</taxon>
        <taxon>Candidatus Nomuraibacteriota</taxon>
    </lineage>
</organism>
<evidence type="ECO:0000313" key="8">
    <source>
        <dbReference type="EMBL" id="KKP66477.1"/>
    </source>
</evidence>